<gene>
    <name evidence="2" type="ORF">WK57_17345</name>
    <name evidence="1" type="ORF">WL29_34925</name>
</gene>
<dbReference type="AlphaFoldDB" id="A0A125CM80"/>
<reference evidence="1 3" key="1">
    <citation type="submission" date="2015-11" db="EMBL/GenBank/DDBJ databases">
        <title>Expanding the genomic diversity of Burkholderia species for the development of highly accurate diagnostics.</title>
        <authorList>
            <person name="Sahl J."/>
            <person name="Keim P."/>
            <person name="Wagner D."/>
        </authorList>
    </citation>
    <scope>NUCLEOTIDE SEQUENCE [LARGE SCALE GENOMIC DNA]</scope>
    <source>
        <strain evidence="1 3">MSMB2087WGS</strain>
    </source>
</reference>
<name>A0A125CM80_9BURK</name>
<dbReference type="Proteomes" id="UP000070119">
    <property type="component" value="Unassembled WGS sequence"/>
</dbReference>
<evidence type="ECO:0000313" key="4">
    <source>
        <dbReference type="Proteomes" id="UP000070119"/>
    </source>
</evidence>
<evidence type="ECO:0000313" key="3">
    <source>
        <dbReference type="Proteomes" id="UP000060630"/>
    </source>
</evidence>
<dbReference type="EMBL" id="LPHD01000160">
    <property type="protein sequence ID" value="KWA77054.1"/>
    <property type="molecule type" value="Genomic_DNA"/>
</dbReference>
<proteinExistence type="predicted"/>
<evidence type="ECO:0000313" key="1">
    <source>
        <dbReference type="EMBL" id="KWA77054.1"/>
    </source>
</evidence>
<sequence>MGAELEAAGLRYASLSSADFVSNTLTVAVTTLRRLGLIGTDVAARVPARCLIRVLRDDADVLRVRVMWPWQLQQDGR</sequence>
<reference evidence="2 4" key="2">
    <citation type="submission" date="2015-11" db="EMBL/GenBank/DDBJ databases">
        <authorList>
            <person name="Sahl J."/>
            <person name="Wagner D."/>
            <person name="Keim P."/>
        </authorList>
    </citation>
    <scope>NUCLEOTIDE SEQUENCE [LARGE SCALE GENOMIC DNA]</scope>
    <source>
        <strain evidence="2 4">MSMB1157</strain>
    </source>
</reference>
<dbReference type="EMBL" id="LNJU01000003">
    <property type="protein sequence ID" value="KWZ58300.1"/>
    <property type="molecule type" value="Genomic_DNA"/>
</dbReference>
<dbReference type="Proteomes" id="UP000060630">
    <property type="component" value="Unassembled WGS sequence"/>
</dbReference>
<accession>A0A125CM80</accession>
<evidence type="ECO:0000313" key="2">
    <source>
        <dbReference type="EMBL" id="KWZ58300.1"/>
    </source>
</evidence>
<protein>
    <submittedName>
        <fullName evidence="1">Uncharacterized protein</fullName>
    </submittedName>
</protein>
<organism evidence="1 3">
    <name type="scientific">Burkholderia ubonensis</name>
    <dbReference type="NCBI Taxonomy" id="101571"/>
    <lineage>
        <taxon>Bacteria</taxon>
        <taxon>Pseudomonadati</taxon>
        <taxon>Pseudomonadota</taxon>
        <taxon>Betaproteobacteria</taxon>
        <taxon>Burkholderiales</taxon>
        <taxon>Burkholderiaceae</taxon>
        <taxon>Burkholderia</taxon>
        <taxon>Burkholderia cepacia complex</taxon>
    </lineage>
</organism>
<comment type="caution">
    <text evidence="1">The sequence shown here is derived from an EMBL/GenBank/DDBJ whole genome shotgun (WGS) entry which is preliminary data.</text>
</comment>